<keyword evidence="1" id="KW-0808">Transferase</keyword>
<dbReference type="SUPFAM" id="SSF53955">
    <property type="entry name" value="Lysozyme-like"/>
    <property type="match status" value="1"/>
</dbReference>
<dbReference type="GO" id="GO:0030288">
    <property type="term" value="C:outer membrane-bounded periplasmic space"/>
    <property type="evidence" value="ECO:0007669"/>
    <property type="project" value="TreeGrafter"/>
</dbReference>
<dbReference type="InterPro" id="IPR050396">
    <property type="entry name" value="Glycosyltr_51/Transpeptidase"/>
</dbReference>
<evidence type="ECO:0000313" key="6">
    <source>
        <dbReference type="EMBL" id="SEK22521.1"/>
    </source>
</evidence>
<sequence length="1287" mass="137186">MARKKRRDRPPRKRWIIAGLFGAGAASIVGLATAAWISAPLSDILQPVAETKSSAVYLSDGRTLLGEQGIARENVGLDEIPAHVRAAAVAARRLDAGPGAAGPVTAAARLIRSVVTRQPVEDSSISSQVVHDYFAASGRGDGLQEAAAAFVAGLATPESAALEHHLNTADFGRQATGVSAAAEAYFGKDVRELTLAEGAFLASRIGQECDLTGASDEELERARARWRSVLDGMARAGAITSAEAAAQSFPRLRTRTVPAQRAYLLQEVTAELRRLGYTDETVGRGGLKVVTTLEGRPGAGAARVSARSRIAAVSVVPASPRESRLVRSVTDAAGSTRTFAEPETPVPRVVPASRPRKSKRAACPPTSVICNENALPGNPPSEWDVSGGGDPSIQGYATDISVNVGDTVHFKVSTPATDYRLDIYRIGYYQGNGARFITTVQPSATLPQTQPACLTDPSTGLVDCGNWAESASWAVPAGTVSGVFIAKLVREDGTAGASQIIFVVRDDSRGSDVLVQTSDATWVAYNRWNTTSSLYAGSPAGRAYKVSYNRPVTTRCCNCCNGSTQGFFFDSEYPMVRWLENNGYDVSYTTNVDTARRGQELLEHKIFMSSGHDEYWSNEMRDNVTAARDNGVNLTFFSGNEMFWKTRWENSIDGSATPFRTLVCYKETLANAKIDPSPQWTGSWRDPRFSPPSDGGRPENEVTGTWFQVNGAVYNALTVPYDYAKFRLWRNTSVANLQPGQIARFGGGTLGYEWDSSPNNGTAPAGLVKESLTTAQFSTAQILTNYGSAYAPGTAVHNLTLYKAPSGALVFGAGTTQWSWGLDQTHDVTGPPPDIRMRQATVNLLADLHAQPASPQPDLVPATASTDTTPPTSAIASLQAGDILTFGQPITVSGTATDTGGGVVGGVEVSTDGGNTWFQATGWSNWQYSWTPGRTGPVTVRVRAVDDSGNLQAPATTVSVTVTAKSLWPASTTPAVASNGDNKGVEVGVKFQVSQPGVVAAVRFYKGLQNKGTHIGNLWDSNGNLLATATFVNETASGWQEVDFDNPVKISANKTYIASYYAPNGYYSITRPYFTTDYVNDPLTAPASGNVGGNGVYRYGASSGFPTSSYQATNYWVDVLFSPASVTPRSLWSNSDAPAVPVVGDKNAVTLGVKFQSTVAGTITGLKFYKGLQNTGTHVGSLWTSTGQLLTQVTFTNETQAGWQQVDLATPVTISPNTTYIASYHTDAGYYSVTRPYFTARYVNDPLLALADSEGGDGVYVYGSANTFPTSSFQASNYWVDVVFQPS</sequence>
<dbReference type="InterPro" id="IPR025141">
    <property type="entry name" value="DUF4082"/>
</dbReference>
<dbReference type="Gene3D" id="1.10.3810.10">
    <property type="entry name" value="Biosynthetic peptidoglycan transglycosylase-like"/>
    <property type="match status" value="1"/>
</dbReference>
<feature type="domain" description="DUF4082" evidence="4">
    <location>
        <begin position="972"/>
        <end position="1117"/>
    </location>
</feature>
<evidence type="ECO:0000256" key="1">
    <source>
        <dbReference type="ARBA" id="ARBA00022679"/>
    </source>
</evidence>
<gene>
    <name evidence="6" type="ORF">SAMN05660976_00017</name>
</gene>
<keyword evidence="7" id="KW-1185">Reference proteome</keyword>
<evidence type="ECO:0000259" key="3">
    <source>
        <dbReference type="Pfam" id="PF00912"/>
    </source>
</evidence>
<protein>
    <submittedName>
        <fullName evidence="6">Transglycosylase</fullName>
    </submittedName>
</protein>
<dbReference type="InterPro" id="IPR036950">
    <property type="entry name" value="PBP_transglycosylase"/>
</dbReference>
<accession>A0A1H7F8P6</accession>
<dbReference type="Pfam" id="PF17957">
    <property type="entry name" value="Big_7"/>
    <property type="match status" value="1"/>
</dbReference>
<dbReference type="InterPro" id="IPR046540">
    <property type="entry name" value="DMFA2_C"/>
</dbReference>
<feature type="region of interest" description="Disordered" evidence="2">
    <location>
        <begin position="339"/>
        <end position="365"/>
    </location>
</feature>
<dbReference type="SUPFAM" id="SSF81296">
    <property type="entry name" value="E set domains"/>
    <property type="match status" value="1"/>
</dbReference>
<dbReference type="Gene3D" id="2.60.40.650">
    <property type="match status" value="1"/>
</dbReference>
<dbReference type="PANTHER" id="PTHR32282">
    <property type="entry name" value="BINDING PROTEIN TRANSPEPTIDASE, PUTATIVE-RELATED"/>
    <property type="match status" value="1"/>
</dbReference>
<feature type="domain" description="N,N-dimethylformamidase beta subunit-like C-terminal" evidence="5">
    <location>
        <begin position="421"/>
        <end position="825"/>
    </location>
</feature>
<dbReference type="InterPro" id="IPR023346">
    <property type="entry name" value="Lysozyme-like_dom_sf"/>
</dbReference>
<dbReference type="Pfam" id="PF00912">
    <property type="entry name" value="Transgly"/>
    <property type="match status" value="1"/>
</dbReference>
<reference evidence="6 7" key="1">
    <citation type="submission" date="2016-10" db="EMBL/GenBank/DDBJ databases">
        <authorList>
            <person name="de Groot N.N."/>
        </authorList>
    </citation>
    <scope>NUCLEOTIDE SEQUENCE [LARGE SCALE GENOMIC DNA]</scope>
    <source>
        <strain evidence="6 7">DSM 43357</strain>
    </source>
</reference>
<dbReference type="InterPro" id="IPR001264">
    <property type="entry name" value="Glyco_trans_51"/>
</dbReference>
<organism evidence="6 7">
    <name type="scientific">Nonomuraea pusilla</name>
    <dbReference type="NCBI Taxonomy" id="46177"/>
    <lineage>
        <taxon>Bacteria</taxon>
        <taxon>Bacillati</taxon>
        <taxon>Actinomycetota</taxon>
        <taxon>Actinomycetes</taxon>
        <taxon>Streptosporangiales</taxon>
        <taxon>Streptosporangiaceae</taxon>
        <taxon>Nonomuraea</taxon>
    </lineage>
</organism>
<dbReference type="PANTHER" id="PTHR32282:SF34">
    <property type="entry name" value="PENICILLIN-BINDING PROTEIN 1A"/>
    <property type="match status" value="1"/>
</dbReference>
<name>A0A1H7F8P6_9ACTN</name>
<dbReference type="Pfam" id="PF20254">
    <property type="entry name" value="DMFA2_C"/>
    <property type="match status" value="1"/>
</dbReference>
<dbReference type="Pfam" id="PF13313">
    <property type="entry name" value="DUF4082"/>
    <property type="match status" value="2"/>
</dbReference>
<evidence type="ECO:0000313" key="7">
    <source>
        <dbReference type="Proteomes" id="UP000198953"/>
    </source>
</evidence>
<evidence type="ECO:0000259" key="4">
    <source>
        <dbReference type="Pfam" id="PF13313"/>
    </source>
</evidence>
<feature type="region of interest" description="Disordered" evidence="2">
    <location>
        <begin position="676"/>
        <end position="699"/>
    </location>
</feature>
<dbReference type="EMBL" id="FOBF01000001">
    <property type="protein sequence ID" value="SEK22521.1"/>
    <property type="molecule type" value="Genomic_DNA"/>
</dbReference>
<dbReference type="GO" id="GO:0008955">
    <property type="term" value="F:peptidoglycan glycosyltransferase activity"/>
    <property type="evidence" value="ECO:0007669"/>
    <property type="project" value="TreeGrafter"/>
</dbReference>
<feature type="domain" description="DUF4082" evidence="4">
    <location>
        <begin position="1136"/>
        <end position="1280"/>
    </location>
</feature>
<proteinExistence type="predicted"/>
<evidence type="ECO:0000259" key="5">
    <source>
        <dbReference type="Pfam" id="PF20254"/>
    </source>
</evidence>
<dbReference type="InterPro" id="IPR014756">
    <property type="entry name" value="Ig_E-set"/>
</dbReference>
<feature type="domain" description="Glycosyl transferase family 51" evidence="3">
    <location>
        <begin position="70"/>
        <end position="233"/>
    </location>
</feature>
<evidence type="ECO:0000256" key="2">
    <source>
        <dbReference type="SAM" id="MobiDB-lite"/>
    </source>
</evidence>
<dbReference type="GO" id="GO:0009252">
    <property type="term" value="P:peptidoglycan biosynthetic process"/>
    <property type="evidence" value="ECO:0007669"/>
    <property type="project" value="TreeGrafter"/>
</dbReference>
<dbReference type="RefSeq" id="WP_177227127.1">
    <property type="nucleotide sequence ID" value="NZ_FOBF01000001.1"/>
</dbReference>
<dbReference type="STRING" id="46177.SAMN05660976_00017"/>
<dbReference type="Proteomes" id="UP000198953">
    <property type="component" value="Unassembled WGS sequence"/>
</dbReference>